<dbReference type="Gene3D" id="3.40.50.850">
    <property type="entry name" value="Isochorismatase-like"/>
    <property type="match status" value="1"/>
</dbReference>
<protein>
    <submittedName>
        <fullName evidence="3">Nicotinamidase-related amidase</fullName>
    </submittedName>
</protein>
<reference evidence="3 4" key="1">
    <citation type="submission" date="2016-10" db="EMBL/GenBank/DDBJ databases">
        <authorList>
            <person name="de Groot N.N."/>
        </authorList>
    </citation>
    <scope>NUCLEOTIDE SEQUENCE [LARGE SCALE GENOMIC DNA]</scope>
    <source>
        <strain evidence="4">P4-7,KCTC 19426,CECT 7604</strain>
    </source>
</reference>
<evidence type="ECO:0000259" key="2">
    <source>
        <dbReference type="Pfam" id="PF00857"/>
    </source>
</evidence>
<dbReference type="Pfam" id="PF00857">
    <property type="entry name" value="Isochorismatase"/>
    <property type="match status" value="1"/>
</dbReference>
<feature type="domain" description="Isochorismatase-like" evidence="2">
    <location>
        <begin position="10"/>
        <end position="180"/>
    </location>
</feature>
<proteinExistence type="predicted"/>
<evidence type="ECO:0000313" key="3">
    <source>
        <dbReference type="EMBL" id="SDO65967.1"/>
    </source>
</evidence>
<dbReference type="EMBL" id="LT629710">
    <property type="protein sequence ID" value="SDO65967.1"/>
    <property type="molecule type" value="Genomic_DNA"/>
</dbReference>
<keyword evidence="1" id="KW-0378">Hydrolase</keyword>
<dbReference type="CDD" id="cd00431">
    <property type="entry name" value="cysteine_hydrolases"/>
    <property type="match status" value="1"/>
</dbReference>
<evidence type="ECO:0000313" key="4">
    <source>
        <dbReference type="Proteomes" id="UP000198741"/>
    </source>
</evidence>
<dbReference type="InterPro" id="IPR000868">
    <property type="entry name" value="Isochorismatase-like_dom"/>
</dbReference>
<dbReference type="GO" id="GO:0016787">
    <property type="term" value="F:hydrolase activity"/>
    <property type="evidence" value="ECO:0007669"/>
    <property type="project" value="UniProtKB-KW"/>
</dbReference>
<name>A0A1H0LCN0_9ACTN</name>
<gene>
    <name evidence="3" type="ORF">SAMN04515671_1618</name>
</gene>
<dbReference type="InterPro" id="IPR036380">
    <property type="entry name" value="Isochorismatase-like_sf"/>
</dbReference>
<dbReference type="OrthoDB" id="3174612at2"/>
<keyword evidence="4" id="KW-1185">Reference proteome</keyword>
<sequence length="194" mass="20094">MTAIVDLTSAALVTVDLQEGILRRLPGGLGAPVLTNAVRLAEAFAGAGRPVIAVSTDFENPSAAPINAEAEIARPARDVRSGDAALPVALFEKVSHHVSKLRWSAFANSTLSLLLAELSVEKIVLCGLATGIAVESTARSAFERGLKVVVVTDAVADAPARHEHSLTLVLPLLATLRTTETVVAAAHSLVPSRG</sequence>
<dbReference type="Proteomes" id="UP000198741">
    <property type="component" value="Chromosome I"/>
</dbReference>
<evidence type="ECO:0000256" key="1">
    <source>
        <dbReference type="ARBA" id="ARBA00022801"/>
    </source>
</evidence>
<dbReference type="SUPFAM" id="SSF52499">
    <property type="entry name" value="Isochorismatase-like hydrolases"/>
    <property type="match status" value="1"/>
</dbReference>
<dbReference type="InterPro" id="IPR050272">
    <property type="entry name" value="Isochorismatase-like_hydrls"/>
</dbReference>
<organism evidence="3 4">
    <name type="scientific">Nakamurella panacisegetis</name>
    <dbReference type="NCBI Taxonomy" id="1090615"/>
    <lineage>
        <taxon>Bacteria</taxon>
        <taxon>Bacillati</taxon>
        <taxon>Actinomycetota</taxon>
        <taxon>Actinomycetes</taxon>
        <taxon>Nakamurellales</taxon>
        <taxon>Nakamurellaceae</taxon>
        <taxon>Nakamurella</taxon>
    </lineage>
</organism>
<dbReference type="PANTHER" id="PTHR43540:SF7">
    <property type="entry name" value="ISOCHORISMATASE FAMILY PROTEIN YECD"/>
    <property type="match status" value="1"/>
</dbReference>
<accession>A0A1H0LCN0</accession>
<dbReference type="RefSeq" id="WP_090475510.1">
    <property type="nucleotide sequence ID" value="NZ_LT629710.1"/>
</dbReference>
<dbReference type="PANTHER" id="PTHR43540">
    <property type="entry name" value="PEROXYUREIDOACRYLATE/UREIDOACRYLATE AMIDOHYDROLASE-RELATED"/>
    <property type="match status" value="1"/>
</dbReference>
<dbReference type="AlphaFoldDB" id="A0A1H0LCN0"/>
<dbReference type="STRING" id="1090615.SAMN04515671_1618"/>